<dbReference type="InterPro" id="IPR032567">
    <property type="entry name" value="RTL1-rel"/>
</dbReference>
<evidence type="ECO:0000256" key="1">
    <source>
        <dbReference type="SAM" id="MobiDB-lite"/>
    </source>
</evidence>
<reference evidence="3" key="1">
    <citation type="journal article" date="2020" name="Nat. Genet.">
        <title>Genomic diversifications of five Gossypium allopolyploid species and their impact on cotton improvement.</title>
        <authorList>
            <person name="Chen Z.J."/>
            <person name="Sreedasyam A."/>
            <person name="Ando A."/>
            <person name="Song Q."/>
            <person name="De Santiago L.M."/>
            <person name="Hulse-Kemp A.M."/>
            <person name="Ding M."/>
            <person name="Ye W."/>
            <person name="Kirkbride R.C."/>
            <person name="Jenkins J."/>
            <person name="Plott C."/>
            <person name="Lovell J."/>
            <person name="Lin Y.M."/>
            <person name="Vaughn R."/>
            <person name="Liu B."/>
            <person name="Simpson S."/>
            <person name="Scheffler B.E."/>
            <person name="Wen L."/>
            <person name="Saski C.A."/>
            <person name="Grover C.E."/>
            <person name="Hu G."/>
            <person name="Conover J.L."/>
            <person name="Carlson J.W."/>
            <person name="Shu S."/>
            <person name="Boston L.B."/>
            <person name="Williams M."/>
            <person name="Peterson D.G."/>
            <person name="McGee K."/>
            <person name="Jones D.C."/>
            <person name="Wendel J.F."/>
            <person name="Stelly D.M."/>
            <person name="Grimwood J."/>
            <person name="Schmutz J."/>
        </authorList>
    </citation>
    <scope>NUCLEOTIDE SEQUENCE [LARGE SCALE GENOMIC DNA]</scope>
    <source>
        <strain evidence="3">cv. TM-1</strain>
    </source>
</reference>
<feature type="domain" description="Retrotransposon gag" evidence="2">
    <location>
        <begin position="70"/>
        <end position="126"/>
    </location>
</feature>
<dbReference type="Pfam" id="PF08284">
    <property type="entry name" value="RVP_2"/>
    <property type="match status" value="1"/>
</dbReference>
<reference evidence="4" key="2">
    <citation type="submission" date="2025-08" db="UniProtKB">
        <authorList>
            <consortium name="RefSeq"/>
        </authorList>
    </citation>
    <scope>IDENTIFICATION</scope>
</reference>
<dbReference type="Proteomes" id="UP000818029">
    <property type="component" value="Chromosome D11"/>
</dbReference>
<dbReference type="GeneID" id="107960997"/>
<sequence>MLRVLKRVVRPDSRSWGRRSVTEWIQSNGVKLFRGVTRVSPTVAEYWLEATERIINDIDCTLEQNLKGAIYMLRDEAYQWWLSVKKGTQPYHLSWDYLKTSFQAKYVGTSSVDAHRREFMNLMQDGLRDSLRVLIASQREREFVVLMDKAKIAEEVKREERQNRDRERGKNKRNLKPSDSAQRPKKQVRPDGTSRVGVPVVPTRVQPCSDCGRRHLDECWKRLGACLDYIGSTHSYIASSVSGKLGIPVENTLGEIFVLSLLGQSIRENRQYRNVPLEVQGVVVLKNLIKLSFGEFDLILGMDWLVEHQGMKYIWPVSVSVSRDSSVGNIRTVRKFLDVFPDKLPGLPLNWEVEFGIKLLLNIAPVPIALYRMAPKELTELKAQL</sequence>
<evidence type="ECO:0000259" key="2">
    <source>
        <dbReference type="Pfam" id="PF03732"/>
    </source>
</evidence>
<dbReference type="InterPro" id="IPR005162">
    <property type="entry name" value="Retrotrans_gag_dom"/>
</dbReference>
<dbReference type="PaxDb" id="3635-A0A1U8PNH5"/>
<accession>A0A1U8PNH5</accession>
<dbReference type="RefSeq" id="XP_016752730.1">
    <property type="nucleotide sequence ID" value="XM_016897241.1"/>
</dbReference>
<dbReference type="PANTHER" id="PTHR15503:SF45">
    <property type="entry name" value="RNA-DIRECTED DNA POLYMERASE HOMOLOG"/>
    <property type="match status" value="1"/>
</dbReference>
<keyword evidence="3" id="KW-1185">Reference proteome</keyword>
<dbReference type="CDD" id="cd00303">
    <property type="entry name" value="retropepsin_like"/>
    <property type="match status" value="1"/>
</dbReference>
<dbReference type="AlphaFoldDB" id="A0A1U8PNH5"/>
<dbReference type="PANTHER" id="PTHR15503">
    <property type="entry name" value="LDOC1 RELATED"/>
    <property type="match status" value="1"/>
</dbReference>
<name>A0A1U8PNH5_GOSHI</name>
<feature type="region of interest" description="Disordered" evidence="1">
    <location>
        <begin position="156"/>
        <end position="199"/>
    </location>
</feature>
<evidence type="ECO:0000313" key="3">
    <source>
        <dbReference type="Proteomes" id="UP000818029"/>
    </source>
</evidence>
<organism evidence="3 4">
    <name type="scientific">Gossypium hirsutum</name>
    <name type="common">Upland cotton</name>
    <name type="synonym">Gossypium mexicanum</name>
    <dbReference type="NCBI Taxonomy" id="3635"/>
    <lineage>
        <taxon>Eukaryota</taxon>
        <taxon>Viridiplantae</taxon>
        <taxon>Streptophyta</taxon>
        <taxon>Embryophyta</taxon>
        <taxon>Tracheophyta</taxon>
        <taxon>Spermatophyta</taxon>
        <taxon>Magnoliopsida</taxon>
        <taxon>eudicotyledons</taxon>
        <taxon>Gunneridae</taxon>
        <taxon>Pentapetalae</taxon>
        <taxon>rosids</taxon>
        <taxon>malvids</taxon>
        <taxon>Malvales</taxon>
        <taxon>Malvaceae</taxon>
        <taxon>Malvoideae</taxon>
        <taxon>Gossypium</taxon>
    </lineage>
</organism>
<feature type="compositionally biased region" description="Basic and acidic residues" evidence="1">
    <location>
        <begin position="156"/>
        <end position="168"/>
    </location>
</feature>
<gene>
    <name evidence="4" type="primary">LOC107960997</name>
</gene>
<dbReference type="KEGG" id="ghi:107960997"/>
<dbReference type="Pfam" id="PF03732">
    <property type="entry name" value="Retrotrans_gag"/>
    <property type="match status" value="1"/>
</dbReference>
<proteinExistence type="predicted"/>
<evidence type="ECO:0000313" key="4">
    <source>
        <dbReference type="RefSeq" id="XP_016752730.1"/>
    </source>
</evidence>
<dbReference type="Gene3D" id="2.40.70.10">
    <property type="entry name" value="Acid Proteases"/>
    <property type="match status" value="1"/>
</dbReference>
<protein>
    <recommendedName>
        <fullName evidence="2">Retrotransposon gag domain-containing protein</fullName>
    </recommendedName>
</protein>
<dbReference type="InterPro" id="IPR021109">
    <property type="entry name" value="Peptidase_aspartic_dom_sf"/>
</dbReference>